<dbReference type="SUPFAM" id="SSF53850">
    <property type="entry name" value="Periplasmic binding protein-like II"/>
    <property type="match status" value="1"/>
</dbReference>
<organism evidence="5 6">
    <name type="scientific">Candidatus Saganbacteria bacterium</name>
    <dbReference type="NCBI Taxonomy" id="2575572"/>
    <lineage>
        <taxon>Bacteria</taxon>
        <taxon>Bacillati</taxon>
        <taxon>Saganbacteria</taxon>
    </lineage>
</organism>
<dbReference type="GO" id="GO:1901982">
    <property type="term" value="F:maltose binding"/>
    <property type="evidence" value="ECO:0007669"/>
    <property type="project" value="TreeGrafter"/>
</dbReference>
<dbReference type="AlphaFoldDB" id="A0A833L2B3"/>
<feature type="chain" id="PRO_5032664776" evidence="4">
    <location>
        <begin position="22"/>
        <end position="447"/>
    </location>
</feature>
<evidence type="ECO:0000256" key="4">
    <source>
        <dbReference type="SAM" id="SignalP"/>
    </source>
</evidence>
<dbReference type="GO" id="GO:0015768">
    <property type="term" value="P:maltose transport"/>
    <property type="evidence" value="ECO:0007669"/>
    <property type="project" value="TreeGrafter"/>
</dbReference>
<evidence type="ECO:0000256" key="2">
    <source>
        <dbReference type="ARBA" id="ARBA00022448"/>
    </source>
</evidence>
<evidence type="ECO:0000313" key="5">
    <source>
        <dbReference type="EMBL" id="KAF0135134.1"/>
    </source>
</evidence>
<comment type="caution">
    <text evidence="5">The sequence shown here is derived from an EMBL/GenBank/DDBJ whole genome shotgun (WGS) entry which is preliminary data.</text>
</comment>
<keyword evidence="2" id="KW-0813">Transport</keyword>
<evidence type="ECO:0000256" key="1">
    <source>
        <dbReference type="ARBA" id="ARBA00008520"/>
    </source>
</evidence>
<proteinExistence type="inferred from homology"/>
<dbReference type="Pfam" id="PF01547">
    <property type="entry name" value="SBP_bac_1"/>
    <property type="match status" value="1"/>
</dbReference>
<reference evidence="5 6" key="1">
    <citation type="submission" date="2019-12" db="EMBL/GenBank/DDBJ databases">
        <authorList>
            <person name="Wolfe R."/>
            <person name="Danczak R."/>
            <person name="Wilkins M."/>
        </authorList>
    </citation>
    <scope>NUCLEOTIDE SEQUENCE [LARGE SCALE GENOMIC DNA]</scope>
    <source>
        <strain evidence="5">X2_MaxBin.013</strain>
    </source>
</reference>
<dbReference type="PANTHER" id="PTHR30061">
    <property type="entry name" value="MALTOSE-BINDING PERIPLASMIC PROTEIN"/>
    <property type="match status" value="1"/>
</dbReference>
<evidence type="ECO:0000313" key="6">
    <source>
        <dbReference type="Proteomes" id="UP000488506"/>
    </source>
</evidence>
<gene>
    <name evidence="5" type="ORF">FD145_272</name>
</gene>
<dbReference type="Proteomes" id="UP000488506">
    <property type="component" value="Unassembled WGS sequence"/>
</dbReference>
<dbReference type="PANTHER" id="PTHR30061:SF50">
    <property type="entry name" value="MALTOSE_MALTODEXTRIN-BINDING PERIPLASMIC PROTEIN"/>
    <property type="match status" value="1"/>
</dbReference>
<accession>A0A833L2B3</accession>
<dbReference type="InterPro" id="IPR006059">
    <property type="entry name" value="SBP"/>
</dbReference>
<dbReference type="GO" id="GO:0055052">
    <property type="term" value="C:ATP-binding cassette (ABC) transporter complex, substrate-binding subunit-containing"/>
    <property type="evidence" value="ECO:0007669"/>
    <property type="project" value="TreeGrafter"/>
</dbReference>
<dbReference type="CDD" id="cd14747">
    <property type="entry name" value="PBP2_MalE"/>
    <property type="match status" value="1"/>
</dbReference>
<protein>
    <submittedName>
        <fullName evidence="5">Extracellular solute-binding protein</fullName>
    </submittedName>
</protein>
<evidence type="ECO:0000256" key="3">
    <source>
        <dbReference type="ARBA" id="ARBA00022729"/>
    </source>
</evidence>
<keyword evidence="3 4" id="KW-0732">Signal</keyword>
<dbReference type="EMBL" id="WPAF01000002">
    <property type="protein sequence ID" value="KAF0135134.1"/>
    <property type="molecule type" value="Genomic_DNA"/>
</dbReference>
<dbReference type="PROSITE" id="PS51257">
    <property type="entry name" value="PROKAR_LIPOPROTEIN"/>
    <property type="match status" value="1"/>
</dbReference>
<dbReference type="Gene3D" id="3.40.190.10">
    <property type="entry name" value="Periplasmic binding protein-like II"/>
    <property type="match status" value="2"/>
</dbReference>
<sequence>MRKILAFFCLAALSLSLISCAPASKEGGPVTLNMWVMPNSLEPLKDIEEALKPFEESNPNIKIKITVVDWGAAWSKITTAATSRDVPDIAQLGSTWVGSISSMGALLDLKDKELELGGADSFVPAAWKTSGVADSGQITAVPWIVDARALFYRTDVFKKLNLSSKDLETWDGFKNTLKKIKEAKLTIEGLEIFPLGMPGKNDWNVVHNLSPWIWSAGGDYLAKDNKSSAVSSTQALDGVSFYINLAKEGLVPSEYLELNTAQVSSNFNNGSVAMMFDGPYEVRTLTTPPAQGGASESITARNYAVVPYPKGPKGKYTFVGGSNLAIFKYSKHKEEAFKVVKYLTTDTNAQLTYCKASGFLPAKLSVFNEPFFSVDPARRVFKEAIKYGKSYPCVSFWGILEPMLTRRFGILWDYVTGSKDTVLDKNEIAKQLDLAKKEMEIIIQQGK</sequence>
<comment type="similarity">
    <text evidence="1">Belongs to the bacterial solute-binding protein 1 family.</text>
</comment>
<name>A0A833L2B3_UNCSA</name>
<feature type="signal peptide" evidence="4">
    <location>
        <begin position="1"/>
        <end position="21"/>
    </location>
</feature>
<dbReference type="GO" id="GO:0042956">
    <property type="term" value="P:maltodextrin transmembrane transport"/>
    <property type="evidence" value="ECO:0007669"/>
    <property type="project" value="TreeGrafter"/>
</dbReference>